<dbReference type="AlphaFoldDB" id="S8BUK5"/>
<keyword evidence="2" id="KW-1185">Reference proteome</keyword>
<organism evidence="1 2">
    <name type="scientific">Genlisea aurea</name>
    <dbReference type="NCBI Taxonomy" id="192259"/>
    <lineage>
        <taxon>Eukaryota</taxon>
        <taxon>Viridiplantae</taxon>
        <taxon>Streptophyta</taxon>
        <taxon>Embryophyta</taxon>
        <taxon>Tracheophyta</taxon>
        <taxon>Spermatophyta</taxon>
        <taxon>Magnoliopsida</taxon>
        <taxon>eudicotyledons</taxon>
        <taxon>Gunneridae</taxon>
        <taxon>Pentapetalae</taxon>
        <taxon>asterids</taxon>
        <taxon>lamiids</taxon>
        <taxon>Lamiales</taxon>
        <taxon>Lentibulariaceae</taxon>
        <taxon>Genlisea</taxon>
    </lineage>
</organism>
<name>S8BUK5_9LAMI</name>
<evidence type="ECO:0000313" key="1">
    <source>
        <dbReference type="EMBL" id="EPS58054.1"/>
    </source>
</evidence>
<comment type="caution">
    <text evidence="1">The sequence shown here is derived from an EMBL/GenBank/DDBJ whole genome shotgun (WGS) entry which is preliminary data.</text>
</comment>
<dbReference type="Proteomes" id="UP000015453">
    <property type="component" value="Unassembled WGS sequence"/>
</dbReference>
<dbReference type="EMBL" id="AUSU01009585">
    <property type="protein sequence ID" value="EPS58054.1"/>
    <property type="molecule type" value="Genomic_DNA"/>
</dbReference>
<reference evidence="1 2" key="1">
    <citation type="journal article" date="2013" name="BMC Genomics">
        <title>The miniature genome of a carnivorous plant Genlisea aurea contains a low number of genes and short non-coding sequences.</title>
        <authorList>
            <person name="Leushkin E.V."/>
            <person name="Sutormin R.A."/>
            <person name="Nabieva E.R."/>
            <person name="Penin A.A."/>
            <person name="Kondrashov A.S."/>
            <person name="Logacheva M.D."/>
        </authorList>
    </citation>
    <scope>NUCLEOTIDE SEQUENCE [LARGE SCALE GENOMIC DNA]</scope>
</reference>
<gene>
    <name evidence="1" type="ORF">M569_16762</name>
</gene>
<proteinExistence type="predicted"/>
<accession>S8BUK5</accession>
<protein>
    <submittedName>
        <fullName evidence="1">Uncharacterized protein</fullName>
    </submittedName>
</protein>
<evidence type="ECO:0000313" key="2">
    <source>
        <dbReference type="Proteomes" id="UP000015453"/>
    </source>
</evidence>
<sequence length="58" mass="6663">MGDHWSHLNQKAVSLNGEWKRSHLQGLQPQPRDQHGDFHGIPADARLRLGLTVAKRDW</sequence>